<dbReference type="Proteomes" id="UP000054279">
    <property type="component" value="Unassembled WGS sequence"/>
</dbReference>
<evidence type="ECO:0000313" key="2">
    <source>
        <dbReference type="Proteomes" id="UP000054279"/>
    </source>
</evidence>
<sequence>MTDTEYLPVNVQTPLWSCSCGSTPLSFLFRPHNPTSILILLELVQRSHVIEVYVLLMWYTNSAPIKCEVSRDSSLYRCFPVRILFYSAPLGSSSSTQQLKLVLVNSVYFDDPILQITIGIWTSADGLNGRFVRDFRNECWIDFN</sequence>
<gene>
    <name evidence="1" type="ORF">M422DRAFT_48733</name>
</gene>
<dbReference type="HOGENOM" id="CLU_1797691_0_0_1"/>
<evidence type="ECO:0000313" key="1">
    <source>
        <dbReference type="EMBL" id="KIJ41263.1"/>
    </source>
</evidence>
<proteinExistence type="predicted"/>
<dbReference type="EMBL" id="KN837138">
    <property type="protein sequence ID" value="KIJ41263.1"/>
    <property type="molecule type" value="Genomic_DNA"/>
</dbReference>
<accession>A0A0C9UDY6</accession>
<keyword evidence="2" id="KW-1185">Reference proteome</keyword>
<name>A0A0C9UDY6_SPHS4</name>
<organism evidence="1 2">
    <name type="scientific">Sphaerobolus stellatus (strain SS14)</name>
    <dbReference type="NCBI Taxonomy" id="990650"/>
    <lineage>
        <taxon>Eukaryota</taxon>
        <taxon>Fungi</taxon>
        <taxon>Dikarya</taxon>
        <taxon>Basidiomycota</taxon>
        <taxon>Agaricomycotina</taxon>
        <taxon>Agaricomycetes</taxon>
        <taxon>Phallomycetidae</taxon>
        <taxon>Geastrales</taxon>
        <taxon>Sphaerobolaceae</taxon>
        <taxon>Sphaerobolus</taxon>
    </lineage>
</organism>
<dbReference type="AlphaFoldDB" id="A0A0C9UDY6"/>
<protein>
    <submittedName>
        <fullName evidence="1">Uncharacterized protein</fullName>
    </submittedName>
</protein>
<reference evidence="1 2" key="1">
    <citation type="submission" date="2014-06" db="EMBL/GenBank/DDBJ databases">
        <title>Evolutionary Origins and Diversification of the Mycorrhizal Mutualists.</title>
        <authorList>
            <consortium name="DOE Joint Genome Institute"/>
            <consortium name="Mycorrhizal Genomics Consortium"/>
            <person name="Kohler A."/>
            <person name="Kuo A."/>
            <person name="Nagy L.G."/>
            <person name="Floudas D."/>
            <person name="Copeland A."/>
            <person name="Barry K.W."/>
            <person name="Cichocki N."/>
            <person name="Veneault-Fourrey C."/>
            <person name="LaButti K."/>
            <person name="Lindquist E.A."/>
            <person name="Lipzen A."/>
            <person name="Lundell T."/>
            <person name="Morin E."/>
            <person name="Murat C."/>
            <person name="Riley R."/>
            <person name="Ohm R."/>
            <person name="Sun H."/>
            <person name="Tunlid A."/>
            <person name="Henrissat B."/>
            <person name="Grigoriev I.V."/>
            <person name="Hibbett D.S."/>
            <person name="Martin F."/>
        </authorList>
    </citation>
    <scope>NUCLEOTIDE SEQUENCE [LARGE SCALE GENOMIC DNA]</scope>
    <source>
        <strain evidence="1 2">SS14</strain>
    </source>
</reference>